<organism evidence="1 2">
    <name type="scientific">Cryptotermes secundus</name>
    <dbReference type="NCBI Taxonomy" id="105785"/>
    <lineage>
        <taxon>Eukaryota</taxon>
        <taxon>Metazoa</taxon>
        <taxon>Ecdysozoa</taxon>
        <taxon>Arthropoda</taxon>
        <taxon>Hexapoda</taxon>
        <taxon>Insecta</taxon>
        <taxon>Pterygota</taxon>
        <taxon>Neoptera</taxon>
        <taxon>Polyneoptera</taxon>
        <taxon>Dictyoptera</taxon>
        <taxon>Blattodea</taxon>
        <taxon>Blattoidea</taxon>
        <taxon>Termitoidae</taxon>
        <taxon>Kalotermitidae</taxon>
        <taxon>Cryptotermitinae</taxon>
        <taxon>Cryptotermes</taxon>
    </lineage>
</organism>
<keyword evidence="2" id="KW-1185">Reference proteome</keyword>
<accession>A0A2J7Q271</accession>
<dbReference type="Proteomes" id="UP000235965">
    <property type="component" value="Unassembled WGS sequence"/>
</dbReference>
<name>A0A2J7Q271_9NEOP</name>
<gene>
    <name evidence="1" type="ORF">B7P43_G07123</name>
</gene>
<sequence length="239" mass="27430">MGMYSVLKQKFEEYAEQKIAIALKIVQDEHDSVHQQTVSNLILKHTEELKVLQAKLESQRQGELLLLRKDLSKKHSDELNEVTKGLKLEISLLKQSHDGSSSRSSVQQLKQEMCMEYTSTLKGWVQTWYSDCQEQLEALNKQIYDLWQQDESASQETGPDMPAKAPVSHTDIKRLLECKELLLTQAEVLHTEVAKRHMQALHSLQFQLDAEHAKLVQKVEHMKKTVQEGTTVASLQDQI</sequence>
<reference evidence="1 2" key="1">
    <citation type="submission" date="2017-12" db="EMBL/GenBank/DDBJ databases">
        <title>Hemimetabolous genomes reveal molecular basis of termite eusociality.</title>
        <authorList>
            <person name="Harrison M.C."/>
            <person name="Jongepier E."/>
            <person name="Robertson H.M."/>
            <person name="Arning N."/>
            <person name="Bitard-Feildel T."/>
            <person name="Chao H."/>
            <person name="Childers C.P."/>
            <person name="Dinh H."/>
            <person name="Doddapaneni H."/>
            <person name="Dugan S."/>
            <person name="Gowin J."/>
            <person name="Greiner C."/>
            <person name="Han Y."/>
            <person name="Hu H."/>
            <person name="Hughes D.S.T."/>
            <person name="Huylmans A.-K."/>
            <person name="Kemena C."/>
            <person name="Kremer L.P.M."/>
            <person name="Lee S.L."/>
            <person name="Lopez-Ezquerra A."/>
            <person name="Mallet L."/>
            <person name="Monroy-Kuhn J.M."/>
            <person name="Moser A."/>
            <person name="Murali S.C."/>
            <person name="Muzny D.M."/>
            <person name="Otani S."/>
            <person name="Piulachs M.-D."/>
            <person name="Poelchau M."/>
            <person name="Qu J."/>
            <person name="Schaub F."/>
            <person name="Wada-Katsumata A."/>
            <person name="Worley K.C."/>
            <person name="Xie Q."/>
            <person name="Ylla G."/>
            <person name="Poulsen M."/>
            <person name="Gibbs R.A."/>
            <person name="Schal C."/>
            <person name="Richards S."/>
            <person name="Belles X."/>
            <person name="Korb J."/>
            <person name="Bornberg-Bauer E."/>
        </authorList>
    </citation>
    <scope>NUCLEOTIDE SEQUENCE [LARGE SCALE GENOMIC DNA]</scope>
    <source>
        <tissue evidence="1">Whole body</tissue>
    </source>
</reference>
<dbReference type="EMBL" id="NEVH01019373">
    <property type="protein sequence ID" value="PNF22678.1"/>
    <property type="molecule type" value="Genomic_DNA"/>
</dbReference>
<proteinExistence type="predicted"/>
<evidence type="ECO:0000313" key="1">
    <source>
        <dbReference type="EMBL" id="PNF22678.1"/>
    </source>
</evidence>
<evidence type="ECO:0000313" key="2">
    <source>
        <dbReference type="Proteomes" id="UP000235965"/>
    </source>
</evidence>
<feature type="non-terminal residue" evidence="1">
    <location>
        <position position="239"/>
    </location>
</feature>
<dbReference type="OrthoDB" id="8197947at2759"/>
<dbReference type="AlphaFoldDB" id="A0A2J7Q271"/>
<protein>
    <submittedName>
        <fullName evidence="1">Uncharacterized protein</fullName>
    </submittedName>
</protein>
<comment type="caution">
    <text evidence="1">The sequence shown here is derived from an EMBL/GenBank/DDBJ whole genome shotgun (WGS) entry which is preliminary data.</text>
</comment>